<dbReference type="Proteomes" id="UP001309705">
    <property type="component" value="Unassembled WGS sequence"/>
</dbReference>
<dbReference type="EMBL" id="JAYWTM010000001">
    <property type="protein sequence ID" value="MEC5341352.1"/>
    <property type="molecule type" value="Genomic_DNA"/>
</dbReference>
<comment type="caution">
    <text evidence="2">The sequence shown here is derived from an EMBL/GenBank/DDBJ whole genome shotgun (WGS) entry which is preliminary data.</text>
</comment>
<feature type="transmembrane region" description="Helical" evidence="1">
    <location>
        <begin position="7"/>
        <end position="28"/>
    </location>
</feature>
<name>A0ABU6JL24_9GAMM</name>
<keyword evidence="3" id="KW-1185">Reference proteome</keyword>
<keyword evidence="1" id="KW-0472">Membrane</keyword>
<sequence>MDADLKISLLATVGALVLIIAFSFVAVLN</sequence>
<dbReference type="NCBIfam" id="NF033411">
    <property type="entry name" value="small_mem_YnhF"/>
    <property type="match status" value="1"/>
</dbReference>
<accession>A0ABU6JL24</accession>
<proteinExistence type="predicted"/>
<evidence type="ECO:0000313" key="3">
    <source>
        <dbReference type="Proteomes" id="UP001309705"/>
    </source>
</evidence>
<dbReference type="RefSeq" id="WP_327614482.1">
    <property type="nucleotide sequence ID" value="NZ_JAYWTM010000001.1"/>
</dbReference>
<keyword evidence="1" id="KW-1133">Transmembrane helix</keyword>
<keyword evidence="1" id="KW-0812">Transmembrane</keyword>
<evidence type="ECO:0000256" key="1">
    <source>
        <dbReference type="SAM" id="Phobius"/>
    </source>
</evidence>
<evidence type="ECO:0000313" key="2">
    <source>
        <dbReference type="EMBL" id="MEC5341352.1"/>
    </source>
</evidence>
<organism evidence="2 3">
    <name type="scientific">Brenneria populi</name>
    <dbReference type="NCBI Taxonomy" id="1505588"/>
    <lineage>
        <taxon>Bacteria</taxon>
        <taxon>Pseudomonadati</taxon>
        <taxon>Pseudomonadota</taxon>
        <taxon>Gammaproteobacteria</taxon>
        <taxon>Enterobacterales</taxon>
        <taxon>Pectobacteriaceae</taxon>
        <taxon>Brenneria</taxon>
    </lineage>
</organism>
<dbReference type="InterPro" id="IPR047743">
    <property type="entry name" value="YnhF-like"/>
</dbReference>
<gene>
    <name evidence="2" type="ORF">VSX58_01830</name>
</gene>
<reference evidence="2 3" key="1">
    <citation type="journal article" date="2017" name="Int. J. Syst. Evol. Microbiol.">
        <title>Brenneria populi subsp. brevivirga subsp. nov. isolated from symptomatic bark of Populus x euramericana canker, and description of Brenneria populi subsp. populi subsp. nov.</title>
        <authorList>
            <person name="Zheng M.H."/>
            <person name="Piao C.G."/>
            <person name="Xue H."/>
            <person name="Guo M.W."/>
            <person name="Li Y."/>
        </authorList>
    </citation>
    <scope>NUCLEOTIDE SEQUENCE [LARGE SCALE GENOMIC DNA]</scope>
    <source>
        <strain evidence="2 3">D9-5</strain>
    </source>
</reference>
<protein>
    <submittedName>
        <fullName evidence="2">YnhF family membrane protein</fullName>
    </submittedName>
</protein>